<proteinExistence type="predicted"/>
<comment type="caution">
    <text evidence="1">The sequence shown here is derived from an EMBL/GenBank/DDBJ whole genome shotgun (WGS) entry which is preliminary data.</text>
</comment>
<dbReference type="AlphaFoldDB" id="A0A438C9C6"/>
<evidence type="ECO:0000313" key="2">
    <source>
        <dbReference type="Proteomes" id="UP000288805"/>
    </source>
</evidence>
<protein>
    <submittedName>
        <fullName evidence="1">Uncharacterized protein</fullName>
    </submittedName>
</protein>
<evidence type="ECO:0000313" key="1">
    <source>
        <dbReference type="EMBL" id="RVW19506.1"/>
    </source>
</evidence>
<name>A0A438C9C6_VITVI</name>
<sequence>MEEVEARKEAGGFQEMGAYEESLLETKVKKFGLDFERIGDEDIVRLEEAFSEKKVFSALSELNGNKAPGPNGFTIAF</sequence>
<gene>
    <name evidence="1" type="ORF">CK203_114422</name>
</gene>
<accession>A0A438C9C6</accession>
<organism evidence="1 2">
    <name type="scientific">Vitis vinifera</name>
    <name type="common">Grape</name>
    <dbReference type="NCBI Taxonomy" id="29760"/>
    <lineage>
        <taxon>Eukaryota</taxon>
        <taxon>Viridiplantae</taxon>
        <taxon>Streptophyta</taxon>
        <taxon>Embryophyta</taxon>
        <taxon>Tracheophyta</taxon>
        <taxon>Spermatophyta</taxon>
        <taxon>Magnoliopsida</taxon>
        <taxon>eudicotyledons</taxon>
        <taxon>Gunneridae</taxon>
        <taxon>Pentapetalae</taxon>
        <taxon>rosids</taxon>
        <taxon>Vitales</taxon>
        <taxon>Vitaceae</taxon>
        <taxon>Viteae</taxon>
        <taxon>Vitis</taxon>
    </lineage>
</organism>
<dbReference type="Proteomes" id="UP000288805">
    <property type="component" value="Unassembled WGS sequence"/>
</dbReference>
<reference evidence="1 2" key="1">
    <citation type="journal article" date="2018" name="PLoS Genet.">
        <title>Population sequencing reveals clonal diversity and ancestral inbreeding in the grapevine cultivar Chardonnay.</title>
        <authorList>
            <person name="Roach M.J."/>
            <person name="Johnson D.L."/>
            <person name="Bohlmann J."/>
            <person name="van Vuuren H.J."/>
            <person name="Jones S.J."/>
            <person name="Pretorius I.S."/>
            <person name="Schmidt S.A."/>
            <person name="Borneman A.R."/>
        </authorList>
    </citation>
    <scope>NUCLEOTIDE SEQUENCE [LARGE SCALE GENOMIC DNA]</scope>
    <source>
        <strain evidence="2">cv. Chardonnay</strain>
        <tissue evidence="1">Leaf</tissue>
    </source>
</reference>
<dbReference type="EMBL" id="QGNW01002468">
    <property type="protein sequence ID" value="RVW19506.1"/>
    <property type="molecule type" value="Genomic_DNA"/>
</dbReference>